<dbReference type="STRING" id="1236971.JCM9152_2368"/>
<dbReference type="NCBIfam" id="NF045794">
    <property type="entry name" value="CsxC_fam"/>
    <property type="match status" value="1"/>
</dbReference>
<dbReference type="RefSeq" id="WP_052015843.1">
    <property type="nucleotide sequence ID" value="NZ_BAUU01000014.1"/>
</dbReference>
<dbReference type="AlphaFoldDB" id="W4QFS1"/>
<evidence type="ECO:0000313" key="2">
    <source>
        <dbReference type="EMBL" id="GAE30935.1"/>
    </source>
</evidence>
<feature type="compositionally biased region" description="Low complexity" evidence="1">
    <location>
        <begin position="17"/>
        <end position="29"/>
    </location>
</feature>
<comment type="caution">
    <text evidence="2">The sequence shown here is derived from an EMBL/GenBank/DDBJ whole genome shotgun (WGS) entry which is preliminary data.</text>
</comment>
<keyword evidence="3" id="KW-1185">Reference proteome</keyword>
<gene>
    <name evidence="2" type="ORF">JCM9152_2368</name>
</gene>
<dbReference type="Proteomes" id="UP000018895">
    <property type="component" value="Unassembled WGS sequence"/>
</dbReference>
<dbReference type="OrthoDB" id="2381017at2"/>
<protein>
    <submittedName>
        <fullName evidence="2">Uncharacterized protein</fullName>
    </submittedName>
</protein>
<name>W4QFS1_9BACI</name>
<accession>W4QFS1</accession>
<dbReference type="InterPro" id="IPR054845">
    <property type="entry name" value="Exosporium_prot_C"/>
</dbReference>
<feature type="region of interest" description="Disordered" evidence="1">
    <location>
        <begin position="17"/>
        <end position="47"/>
    </location>
</feature>
<sequence>MGFYQNEFVKGERGFVQVPKQQKKSSQPSHSCDVGKKCPPAKPSPKAKVTQVDSQAVELGLDGNVLNVPVIDAPVALAEVELTANVEACFTLPTFATEIKNIRKNVSLKQCRAVPSLAGPGFVSLFITGVIHKNIQYSDGSGFIRDFAIDVPFSSNQTIALINPRDPSLISVKSSVAERRELAKDGHGADRCTHSQINFEFFNEPIKCKLLASFINEIDLLKDFNKHGQFRSITEKMEVLLFLKLTQTQQVALAETNNNAESATIRSRIEQLRQQTDS</sequence>
<proteinExistence type="predicted"/>
<organism evidence="2 3">
    <name type="scientific">Halalkalibacter hemicellulosilyticusJCM 9152</name>
    <dbReference type="NCBI Taxonomy" id="1236971"/>
    <lineage>
        <taxon>Bacteria</taxon>
        <taxon>Bacillati</taxon>
        <taxon>Bacillota</taxon>
        <taxon>Bacilli</taxon>
        <taxon>Bacillales</taxon>
        <taxon>Bacillaceae</taxon>
        <taxon>Halalkalibacter</taxon>
    </lineage>
</organism>
<evidence type="ECO:0000313" key="3">
    <source>
        <dbReference type="Proteomes" id="UP000018895"/>
    </source>
</evidence>
<dbReference type="EMBL" id="BAUU01000014">
    <property type="protein sequence ID" value="GAE30935.1"/>
    <property type="molecule type" value="Genomic_DNA"/>
</dbReference>
<reference evidence="2" key="1">
    <citation type="journal article" date="2014" name="Genome Announc.">
        <title>Draft Genome Sequences of Three Alkaliphilic Bacillus Strains, Bacillus wakoensis JCM 9140T, Bacillus akibai JCM 9157T, and Bacillus hemicellulosilyticus JCM 9152T.</title>
        <authorList>
            <person name="Yuki M."/>
            <person name="Oshima K."/>
            <person name="Suda W."/>
            <person name="Oshida Y."/>
            <person name="Kitamura K."/>
            <person name="Iida T."/>
            <person name="Hattori M."/>
            <person name="Ohkuma M."/>
        </authorList>
    </citation>
    <scope>NUCLEOTIDE SEQUENCE [LARGE SCALE GENOMIC DNA]</scope>
    <source>
        <strain evidence="2">JCM 9152</strain>
    </source>
</reference>
<evidence type="ECO:0000256" key="1">
    <source>
        <dbReference type="SAM" id="MobiDB-lite"/>
    </source>
</evidence>